<evidence type="ECO:0000256" key="1">
    <source>
        <dbReference type="SAM" id="Phobius"/>
    </source>
</evidence>
<feature type="transmembrane region" description="Helical" evidence="1">
    <location>
        <begin position="366"/>
        <end position="383"/>
    </location>
</feature>
<feature type="transmembrane region" description="Helical" evidence="1">
    <location>
        <begin position="118"/>
        <end position="138"/>
    </location>
</feature>
<dbReference type="AlphaFoldDB" id="A0A840MEF2"/>
<sequence length="401" mass="44595">MPPPTSRWQTFTAAPHRVMFYAGATQALLVMVFWAYDLAARFGGWLPSVNWALPAKEIHAFLMLFGVFPFFFLGFLMTAGPRWLGMPGPGRPQYLRVFAVCTSGLTLFYVGILSHALVAKLGMLIWAGGMADATLWFARTIRQSPQRDRLHAKVIVAALTIGILACIGLAVDSRLLAHALTLALWGSLLPVYLTVAHRMIPFFTANAVPLVKPWRPMWLLWALTGGCVLHGLIILAQLPTWSWLIDLPLAVLAGYTSYRWGIRHAQRVWILAMLHWAFLWFGIGMAAYAISSLMQLLGGIGLGLVPLHLISIGFMGALLLAMATRVTLGHSGRPLVADARTWQIFWLFQLIVLTRSLTDWLPWSPAVGYLLAAVLWLVCFGWWHRRYASLYLHARADGVAG</sequence>
<dbReference type="RefSeq" id="WP_184035788.1">
    <property type="nucleotide sequence ID" value="NZ_JACHHY010000004.1"/>
</dbReference>
<gene>
    <name evidence="2" type="ORF">HNQ59_000923</name>
</gene>
<keyword evidence="3" id="KW-1185">Reference proteome</keyword>
<feature type="transmembrane region" description="Helical" evidence="1">
    <location>
        <begin position="93"/>
        <end position="112"/>
    </location>
</feature>
<keyword evidence="1" id="KW-0812">Transmembrane</keyword>
<feature type="transmembrane region" description="Helical" evidence="1">
    <location>
        <begin position="217"/>
        <end position="235"/>
    </location>
</feature>
<feature type="transmembrane region" description="Helical" evidence="1">
    <location>
        <begin position="268"/>
        <end position="290"/>
    </location>
</feature>
<dbReference type="Pfam" id="PF05940">
    <property type="entry name" value="NnrS"/>
    <property type="match status" value="1"/>
</dbReference>
<keyword evidence="1" id="KW-1133">Transmembrane helix</keyword>
<feature type="transmembrane region" description="Helical" evidence="1">
    <location>
        <begin position="20"/>
        <end position="38"/>
    </location>
</feature>
<reference evidence="2 3" key="1">
    <citation type="submission" date="2020-08" db="EMBL/GenBank/DDBJ databases">
        <title>Genomic Encyclopedia of Type Strains, Phase IV (KMG-IV): sequencing the most valuable type-strain genomes for metagenomic binning, comparative biology and taxonomic classification.</title>
        <authorList>
            <person name="Goeker M."/>
        </authorList>
    </citation>
    <scope>NUCLEOTIDE SEQUENCE [LARGE SCALE GENOMIC DNA]</scope>
    <source>
        <strain evidence="2 3">DSM 27165</strain>
    </source>
</reference>
<feature type="transmembrane region" description="Helical" evidence="1">
    <location>
        <begin position="150"/>
        <end position="170"/>
    </location>
</feature>
<dbReference type="EMBL" id="JACHHY010000004">
    <property type="protein sequence ID" value="MBB5017654.1"/>
    <property type="molecule type" value="Genomic_DNA"/>
</dbReference>
<comment type="caution">
    <text evidence="2">The sequence shown here is derived from an EMBL/GenBank/DDBJ whole genome shotgun (WGS) entry which is preliminary data.</text>
</comment>
<evidence type="ECO:0000313" key="2">
    <source>
        <dbReference type="EMBL" id="MBB5017654.1"/>
    </source>
</evidence>
<organism evidence="2 3">
    <name type="scientific">Chitinivorax tropicus</name>
    <dbReference type="NCBI Taxonomy" id="714531"/>
    <lineage>
        <taxon>Bacteria</taxon>
        <taxon>Pseudomonadati</taxon>
        <taxon>Pseudomonadota</taxon>
        <taxon>Betaproteobacteria</taxon>
        <taxon>Chitinivorax</taxon>
    </lineage>
</organism>
<dbReference type="InterPro" id="IPR010266">
    <property type="entry name" value="NnrS"/>
</dbReference>
<feature type="transmembrane region" description="Helical" evidence="1">
    <location>
        <begin position="58"/>
        <end position="81"/>
    </location>
</feature>
<feature type="transmembrane region" description="Helical" evidence="1">
    <location>
        <begin position="176"/>
        <end position="196"/>
    </location>
</feature>
<feature type="transmembrane region" description="Helical" evidence="1">
    <location>
        <begin position="296"/>
        <end position="323"/>
    </location>
</feature>
<keyword evidence="1" id="KW-0472">Membrane</keyword>
<evidence type="ECO:0000313" key="3">
    <source>
        <dbReference type="Proteomes" id="UP000575898"/>
    </source>
</evidence>
<name>A0A840MEF2_9PROT</name>
<protein>
    <submittedName>
        <fullName evidence="2">Uncharacterized protein involved in response to NO</fullName>
    </submittedName>
</protein>
<dbReference type="Proteomes" id="UP000575898">
    <property type="component" value="Unassembled WGS sequence"/>
</dbReference>
<proteinExistence type="predicted"/>
<accession>A0A840MEF2</accession>